<dbReference type="eggNOG" id="KOG0668">
    <property type="taxonomic scope" value="Eukaryota"/>
</dbReference>
<dbReference type="EMBL" id="DS113279">
    <property type="protein sequence ID" value="EAY13868.1"/>
    <property type="molecule type" value="Genomic_DNA"/>
</dbReference>
<dbReference type="EC" id="2.7.11.1" evidence="1"/>
<accession>A2E0I8</accession>
<keyword evidence="5 12" id="KW-0418">Kinase</keyword>
<dbReference type="SMART" id="SM00220">
    <property type="entry name" value="S_TKc"/>
    <property type="match status" value="1"/>
</dbReference>
<dbReference type="InterPro" id="IPR011009">
    <property type="entry name" value="Kinase-like_dom_sf"/>
</dbReference>
<dbReference type="InterPro" id="IPR008271">
    <property type="entry name" value="Ser/Thr_kinase_AS"/>
</dbReference>
<evidence type="ECO:0000256" key="5">
    <source>
        <dbReference type="ARBA" id="ARBA00022777"/>
    </source>
</evidence>
<dbReference type="GO" id="GO:0005634">
    <property type="term" value="C:nucleus"/>
    <property type="evidence" value="ECO:0000318"/>
    <property type="project" value="GO_Central"/>
</dbReference>
<dbReference type="FunFam" id="1.10.510.10:FF:000459">
    <property type="entry name" value="Casein kinase II subunit alpha"/>
    <property type="match status" value="1"/>
</dbReference>
<dbReference type="GO" id="GO:0005829">
    <property type="term" value="C:cytosol"/>
    <property type="evidence" value="ECO:0000318"/>
    <property type="project" value="GO_Central"/>
</dbReference>
<evidence type="ECO:0000256" key="8">
    <source>
        <dbReference type="ARBA" id="ARBA00048679"/>
    </source>
</evidence>
<dbReference type="GO" id="GO:0006357">
    <property type="term" value="P:regulation of transcription by RNA polymerase II"/>
    <property type="evidence" value="ECO:0007669"/>
    <property type="project" value="UniProtKB-ARBA"/>
</dbReference>
<evidence type="ECO:0000256" key="7">
    <source>
        <dbReference type="ARBA" id="ARBA00047899"/>
    </source>
</evidence>
<dbReference type="SMR" id="A2E0I8"/>
<dbReference type="GO" id="GO:0006974">
    <property type="term" value="P:DNA damage response"/>
    <property type="evidence" value="ECO:0000318"/>
    <property type="project" value="GO_Central"/>
</dbReference>
<keyword evidence="13" id="KW-1185">Reference proteome</keyword>
<dbReference type="GO" id="GO:0004674">
    <property type="term" value="F:protein serine/threonine kinase activity"/>
    <property type="evidence" value="ECO:0000318"/>
    <property type="project" value="GO_Central"/>
</dbReference>
<evidence type="ECO:0000256" key="6">
    <source>
        <dbReference type="ARBA" id="ARBA00022840"/>
    </source>
</evidence>
<evidence type="ECO:0000313" key="12">
    <source>
        <dbReference type="EMBL" id="EAY13868.1"/>
    </source>
</evidence>
<keyword evidence="4 9" id="KW-0547">Nucleotide-binding</keyword>
<keyword evidence="2 10" id="KW-0723">Serine/threonine-protein kinase</keyword>
<protein>
    <recommendedName>
        <fullName evidence="1">non-specific serine/threonine protein kinase</fullName>
        <ecNumber evidence="1">2.7.11.1</ecNumber>
    </recommendedName>
</protein>
<dbReference type="AlphaFoldDB" id="A2E0I8"/>
<sequence>MKSHPSNPEPNDISRQSSKEMDNEVISYPFGDIENYELCYRIGRGKYSTVFSGLTNTGQQCVLKVLKPVRASKINREIRILEKLKESPNICNLLDVVKDQESQMVTLVLDWTNDDFRNIYQTLEMNEIAYYMYKVLQALDFAHSRGIMHRDIKPQNIMIDHSTKKVSLIDWGLADFYVPGTAYQVRVATRNYKAPELLFGYTQYTPTVDIWGLGCTFAAMLTKKSPLFRGRDNSELILRIADFIGSEEIENYLQKYKITISSHDITSRISGHKRRAHEFLKKDDTKNFITPEAEDLLMKMLTVDHQERISAKDAMMHPFFDCVRDMFK</sequence>
<gene>
    <name evidence="12" type="ORF">TVAG_044300</name>
</gene>
<dbReference type="GO" id="GO:0031981">
    <property type="term" value="C:nuclear lumen"/>
    <property type="evidence" value="ECO:0007669"/>
    <property type="project" value="UniProtKB-ARBA"/>
</dbReference>
<comment type="catalytic activity">
    <reaction evidence="8">
        <text>L-seryl-[protein] + ATP = O-phospho-L-seryl-[protein] + ADP + H(+)</text>
        <dbReference type="Rhea" id="RHEA:17989"/>
        <dbReference type="Rhea" id="RHEA-COMP:9863"/>
        <dbReference type="Rhea" id="RHEA-COMP:11604"/>
        <dbReference type="ChEBI" id="CHEBI:15378"/>
        <dbReference type="ChEBI" id="CHEBI:29999"/>
        <dbReference type="ChEBI" id="CHEBI:30616"/>
        <dbReference type="ChEBI" id="CHEBI:83421"/>
        <dbReference type="ChEBI" id="CHEBI:456216"/>
        <dbReference type="EC" id="2.7.11.1"/>
    </reaction>
</comment>
<reference evidence="12" key="1">
    <citation type="submission" date="2006-10" db="EMBL/GenBank/DDBJ databases">
        <authorList>
            <person name="Amadeo P."/>
            <person name="Zhao Q."/>
            <person name="Wortman J."/>
            <person name="Fraser-Liggett C."/>
            <person name="Carlton J."/>
        </authorList>
    </citation>
    <scope>NUCLEOTIDE SEQUENCE</scope>
    <source>
        <strain evidence="12">G3</strain>
    </source>
</reference>
<evidence type="ECO:0000256" key="9">
    <source>
        <dbReference type="PROSITE-ProRule" id="PRU10141"/>
    </source>
</evidence>
<dbReference type="InterPro" id="IPR017441">
    <property type="entry name" value="Protein_kinase_ATP_BS"/>
</dbReference>
<keyword evidence="6 9" id="KW-0067">ATP-binding</keyword>
<evidence type="ECO:0000259" key="11">
    <source>
        <dbReference type="PROSITE" id="PS50011"/>
    </source>
</evidence>
<dbReference type="InParanoid" id="A2E0I8"/>
<dbReference type="KEGG" id="tva:4771853"/>
<dbReference type="PROSITE" id="PS50011">
    <property type="entry name" value="PROTEIN_KINASE_DOM"/>
    <property type="match status" value="1"/>
</dbReference>
<dbReference type="GO" id="GO:0005956">
    <property type="term" value="C:protein kinase CK2 complex"/>
    <property type="evidence" value="ECO:0000318"/>
    <property type="project" value="GO_Central"/>
</dbReference>
<dbReference type="OMA" id="PGWYDYE"/>
<dbReference type="SUPFAM" id="SSF56112">
    <property type="entry name" value="Protein kinase-like (PK-like)"/>
    <property type="match status" value="1"/>
</dbReference>
<dbReference type="FunFam" id="3.30.200.20:FF:000088">
    <property type="entry name" value="Casein kinase II subunit alpha"/>
    <property type="match status" value="1"/>
</dbReference>
<evidence type="ECO:0000256" key="2">
    <source>
        <dbReference type="ARBA" id="ARBA00022527"/>
    </source>
</evidence>
<evidence type="ECO:0000256" key="4">
    <source>
        <dbReference type="ARBA" id="ARBA00022741"/>
    </source>
</evidence>
<evidence type="ECO:0000313" key="13">
    <source>
        <dbReference type="Proteomes" id="UP000001542"/>
    </source>
</evidence>
<evidence type="ECO:0000256" key="1">
    <source>
        <dbReference type="ARBA" id="ARBA00012513"/>
    </source>
</evidence>
<dbReference type="VEuPathDB" id="TrichDB:TVAG_044300"/>
<dbReference type="PANTHER" id="PTHR24054">
    <property type="entry name" value="CASEIN KINASE II SUBUNIT ALPHA"/>
    <property type="match status" value="1"/>
</dbReference>
<dbReference type="RefSeq" id="XP_001326091.1">
    <property type="nucleotide sequence ID" value="XM_001326056.1"/>
</dbReference>
<dbReference type="Gene3D" id="1.10.510.10">
    <property type="entry name" value="Transferase(Phosphotransferase) domain 1"/>
    <property type="match status" value="1"/>
</dbReference>
<comment type="catalytic activity">
    <reaction evidence="7">
        <text>L-threonyl-[protein] + ATP = O-phospho-L-threonyl-[protein] + ADP + H(+)</text>
        <dbReference type="Rhea" id="RHEA:46608"/>
        <dbReference type="Rhea" id="RHEA-COMP:11060"/>
        <dbReference type="Rhea" id="RHEA-COMP:11605"/>
        <dbReference type="ChEBI" id="CHEBI:15378"/>
        <dbReference type="ChEBI" id="CHEBI:30013"/>
        <dbReference type="ChEBI" id="CHEBI:30616"/>
        <dbReference type="ChEBI" id="CHEBI:61977"/>
        <dbReference type="ChEBI" id="CHEBI:456216"/>
        <dbReference type="EC" id="2.7.11.1"/>
    </reaction>
</comment>
<dbReference type="GO" id="GO:0005524">
    <property type="term" value="F:ATP binding"/>
    <property type="evidence" value="ECO:0007669"/>
    <property type="project" value="UniProtKB-UniRule"/>
</dbReference>
<dbReference type="OrthoDB" id="10254671at2759"/>
<reference evidence="12" key="2">
    <citation type="journal article" date="2007" name="Science">
        <title>Draft genome sequence of the sexually transmitted pathogen Trichomonas vaginalis.</title>
        <authorList>
            <person name="Carlton J.M."/>
            <person name="Hirt R.P."/>
            <person name="Silva J.C."/>
            <person name="Delcher A.L."/>
            <person name="Schatz M."/>
            <person name="Zhao Q."/>
            <person name="Wortman J.R."/>
            <person name="Bidwell S.L."/>
            <person name="Alsmark U.C.M."/>
            <person name="Besteiro S."/>
            <person name="Sicheritz-Ponten T."/>
            <person name="Noel C.J."/>
            <person name="Dacks J.B."/>
            <person name="Foster P.G."/>
            <person name="Simillion C."/>
            <person name="Van de Peer Y."/>
            <person name="Miranda-Saavedra D."/>
            <person name="Barton G.J."/>
            <person name="Westrop G.D."/>
            <person name="Mueller S."/>
            <person name="Dessi D."/>
            <person name="Fiori P.L."/>
            <person name="Ren Q."/>
            <person name="Paulsen I."/>
            <person name="Zhang H."/>
            <person name="Bastida-Corcuera F.D."/>
            <person name="Simoes-Barbosa A."/>
            <person name="Brown M.T."/>
            <person name="Hayes R.D."/>
            <person name="Mukherjee M."/>
            <person name="Okumura C.Y."/>
            <person name="Schneider R."/>
            <person name="Smith A.J."/>
            <person name="Vanacova S."/>
            <person name="Villalvazo M."/>
            <person name="Haas B.J."/>
            <person name="Pertea M."/>
            <person name="Feldblyum T.V."/>
            <person name="Utterback T.R."/>
            <person name="Shu C.L."/>
            <person name="Osoegawa K."/>
            <person name="de Jong P.J."/>
            <person name="Hrdy I."/>
            <person name="Horvathova L."/>
            <person name="Zubacova Z."/>
            <person name="Dolezal P."/>
            <person name="Malik S.B."/>
            <person name="Logsdon J.M. Jr."/>
            <person name="Henze K."/>
            <person name="Gupta A."/>
            <person name="Wang C.C."/>
            <person name="Dunne R.L."/>
            <person name="Upcroft J.A."/>
            <person name="Upcroft P."/>
            <person name="White O."/>
            <person name="Salzberg S.L."/>
            <person name="Tang P."/>
            <person name="Chiu C.-H."/>
            <person name="Lee Y.-S."/>
            <person name="Embley T.M."/>
            <person name="Coombs G.H."/>
            <person name="Mottram J.C."/>
            <person name="Tachezy J."/>
            <person name="Fraser-Liggett C.M."/>
            <person name="Johnson P.J."/>
        </authorList>
    </citation>
    <scope>NUCLEOTIDE SEQUENCE [LARGE SCALE GENOMIC DNA]</scope>
    <source>
        <strain evidence="12">G3</strain>
    </source>
</reference>
<dbReference type="GO" id="GO:0051726">
    <property type="term" value="P:regulation of cell cycle"/>
    <property type="evidence" value="ECO:0000318"/>
    <property type="project" value="GO_Central"/>
</dbReference>
<comment type="similarity">
    <text evidence="10">Belongs to the protein kinase superfamily.</text>
</comment>
<name>A2E0I8_TRIV3</name>
<feature type="binding site" evidence="9">
    <location>
        <position position="64"/>
    </location>
    <ligand>
        <name>ATP</name>
        <dbReference type="ChEBI" id="CHEBI:30616"/>
    </ligand>
</feature>
<dbReference type="PANTHER" id="PTHR24054:SF0">
    <property type="entry name" value="CASEIN KINASE II SUBUNIT ALPHA"/>
    <property type="match status" value="1"/>
</dbReference>
<organism evidence="12 13">
    <name type="scientific">Trichomonas vaginalis (strain ATCC PRA-98 / G3)</name>
    <dbReference type="NCBI Taxonomy" id="412133"/>
    <lineage>
        <taxon>Eukaryota</taxon>
        <taxon>Metamonada</taxon>
        <taxon>Parabasalia</taxon>
        <taxon>Trichomonadida</taxon>
        <taxon>Trichomonadidae</taxon>
        <taxon>Trichomonas</taxon>
    </lineage>
</organism>
<dbReference type="STRING" id="5722.A2E0I8"/>
<evidence type="ECO:0000256" key="10">
    <source>
        <dbReference type="RuleBase" id="RU000304"/>
    </source>
</evidence>
<dbReference type="Proteomes" id="UP000001542">
    <property type="component" value="Unassembled WGS sequence"/>
</dbReference>
<evidence type="ECO:0000256" key="3">
    <source>
        <dbReference type="ARBA" id="ARBA00022679"/>
    </source>
</evidence>
<dbReference type="Gene3D" id="3.30.200.20">
    <property type="entry name" value="Phosphorylase Kinase, domain 1"/>
    <property type="match status" value="1"/>
</dbReference>
<proteinExistence type="inferred from homology"/>
<dbReference type="Pfam" id="PF00069">
    <property type="entry name" value="Pkinase"/>
    <property type="match status" value="1"/>
</dbReference>
<dbReference type="CDD" id="cd14132">
    <property type="entry name" value="STKc_CK2_alpha"/>
    <property type="match status" value="1"/>
</dbReference>
<dbReference type="VEuPathDB" id="TrichDB:TVAGG3_0549990"/>
<dbReference type="InterPro" id="IPR000719">
    <property type="entry name" value="Prot_kinase_dom"/>
</dbReference>
<dbReference type="InterPro" id="IPR045216">
    <property type="entry name" value="CK2_alpha"/>
</dbReference>
<dbReference type="PROSITE" id="PS00108">
    <property type="entry name" value="PROTEIN_KINASE_ST"/>
    <property type="match status" value="1"/>
</dbReference>
<keyword evidence="3" id="KW-0808">Transferase</keyword>
<feature type="domain" description="Protein kinase" evidence="11">
    <location>
        <begin position="36"/>
        <end position="320"/>
    </location>
</feature>
<dbReference type="PROSITE" id="PS00107">
    <property type="entry name" value="PROTEIN_KINASE_ATP"/>
    <property type="match status" value="1"/>
</dbReference>